<evidence type="ECO:0000256" key="1">
    <source>
        <dbReference type="SAM" id="Coils"/>
    </source>
</evidence>
<evidence type="ECO:0000313" key="4">
    <source>
        <dbReference type="Proteomes" id="UP000717515"/>
    </source>
</evidence>
<feature type="compositionally biased region" description="Polar residues" evidence="2">
    <location>
        <begin position="353"/>
        <end position="363"/>
    </location>
</feature>
<feature type="coiled-coil region" evidence="1">
    <location>
        <begin position="410"/>
        <end position="437"/>
    </location>
</feature>
<evidence type="ECO:0000313" key="3">
    <source>
        <dbReference type="EMBL" id="KAG9319512.1"/>
    </source>
</evidence>
<gene>
    <name evidence="3" type="ORF">KVV02_002817</name>
</gene>
<dbReference type="AlphaFoldDB" id="A0A9P7ZZF6"/>
<name>A0A9P7ZZF6_MORAP</name>
<sequence>MRFPDPEIAALRKQLSDVFDSSFSIGIVVKPEKKVAFSWCGIVDTATLDDLKKNIFDLYPQYAHDDYLEIFVYNGQPKPELIRDNEDLRKILKVAKTTSKARLTISLETPTKSFSLWKFKDVCAEYNLSLSADPGLDVLPAFTDIEATPLVSEVQKKMQAQLLDEVESMVDVLSLLGANEATRSMIVGAFLVKATRLFKEDLVLAAQRNLSGRRGNGEVDFSVHSRKNDNLTLGVTEVKREDFKQGVAQNIVQLESALTTAKKRKRSPTDVDGDEEESMKTRSYGIVTDAEKWLFLECTLHEDESVTYRMSELDRSINYKTNWLDEAKYVLERLVWLWSRMVDEMPARDSYSRKLSSSPSNKRINIKAADNGTDDGVDDIEGNEEEGDEADEQPAVLEAVLDDVDLDQRLEKNEQALRQAMKTITRAQADIHMLRLEQLRRRAMLAKSK</sequence>
<feature type="compositionally biased region" description="Acidic residues" evidence="2">
    <location>
        <begin position="372"/>
        <end position="392"/>
    </location>
</feature>
<reference evidence="3" key="1">
    <citation type="submission" date="2021-07" db="EMBL/GenBank/DDBJ databases">
        <title>Draft genome of Mortierella alpina, strain LL118, isolated from an aspen leaf litter sample.</title>
        <authorList>
            <person name="Yang S."/>
            <person name="Vinatzer B.A."/>
        </authorList>
    </citation>
    <scope>NUCLEOTIDE SEQUENCE</scope>
    <source>
        <strain evidence="3">LL118</strain>
    </source>
</reference>
<comment type="caution">
    <text evidence="3">The sequence shown here is derived from an EMBL/GenBank/DDBJ whole genome shotgun (WGS) entry which is preliminary data.</text>
</comment>
<dbReference type="EMBL" id="JAIFTL010000434">
    <property type="protein sequence ID" value="KAG9319512.1"/>
    <property type="molecule type" value="Genomic_DNA"/>
</dbReference>
<protein>
    <submittedName>
        <fullName evidence="3">Uncharacterized protein</fullName>
    </submittedName>
</protein>
<proteinExistence type="predicted"/>
<keyword evidence="1" id="KW-0175">Coiled coil</keyword>
<organism evidence="3 4">
    <name type="scientific">Mortierella alpina</name>
    <name type="common">Oleaginous fungus</name>
    <name type="synonym">Mortierella renispora</name>
    <dbReference type="NCBI Taxonomy" id="64518"/>
    <lineage>
        <taxon>Eukaryota</taxon>
        <taxon>Fungi</taxon>
        <taxon>Fungi incertae sedis</taxon>
        <taxon>Mucoromycota</taxon>
        <taxon>Mortierellomycotina</taxon>
        <taxon>Mortierellomycetes</taxon>
        <taxon>Mortierellales</taxon>
        <taxon>Mortierellaceae</taxon>
        <taxon>Mortierella</taxon>
    </lineage>
</organism>
<evidence type="ECO:0000256" key="2">
    <source>
        <dbReference type="SAM" id="MobiDB-lite"/>
    </source>
</evidence>
<feature type="region of interest" description="Disordered" evidence="2">
    <location>
        <begin position="348"/>
        <end position="393"/>
    </location>
</feature>
<accession>A0A9P7ZZF6</accession>
<dbReference type="Proteomes" id="UP000717515">
    <property type="component" value="Unassembled WGS sequence"/>
</dbReference>